<dbReference type="CDD" id="cd05675">
    <property type="entry name" value="M20_yscS_like"/>
    <property type="match status" value="1"/>
</dbReference>
<comment type="similarity">
    <text evidence="2">Belongs to the peptidase M20A family.</text>
</comment>
<dbReference type="Pfam" id="PF07687">
    <property type="entry name" value="M20_dimer"/>
    <property type="match status" value="1"/>
</dbReference>
<dbReference type="RefSeq" id="WP_220170516.1">
    <property type="nucleotide sequence ID" value="NZ_JAIBOA010000032.1"/>
</dbReference>
<dbReference type="Gene3D" id="1.10.150.900">
    <property type="match status" value="1"/>
</dbReference>
<keyword evidence="5" id="KW-0862">Zinc</keyword>
<dbReference type="InterPro" id="IPR011650">
    <property type="entry name" value="Peptidase_M20_dimer"/>
</dbReference>
<organism evidence="7 8">
    <name type="scientific">Actinomadura parmotrematis</name>
    <dbReference type="NCBI Taxonomy" id="2864039"/>
    <lineage>
        <taxon>Bacteria</taxon>
        <taxon>Bacillati</taxon>
        <taxon>Actinomycetota</taxon>
        <taxon>Actinomycetes</taxon>
        <taxon>Streptosporangiales</taxon>
        <taxon>Thermomonosporaceae</taxon>
        <taxon>Actinomadura</taxon>
    </lineage>
</organism>
<keyword evidence="8" id="KW-1185">Reference proteome</keyword>
<dbReference type="NCBIfam" id="NF005913">
    <property type="entry name" value="PRK07906.1"/>
    <property type="match status" value="1"/>
</dbReference>
<keyword evidence="4" id="KW-0378">Hydrolase</keyword>
<dbReference type="EMBL" id="JAIBOA010000032">
    <property type="protein sequence ID" value="MBW8487280.1"/>
    <property type="molecule type" value="Genomic_DNA"/>
</dbReference>
<evidence type="ECO:0000256" key="1">
    <source>
        <dbReference type="ARBA" id="ARBA00001947"/>
    </source>
</evidence>
<evidence type="ECO:0000259" key="6">
    <source>
        <dbReference type="Pfam" id="PF07687"/>
    </source>
</evidence>
<dbReference type="PROSITE" id="PS00758">
    <property type="entry name" value="ARGE_DAPE_CPG2_1"/>
    <property type="match status" value="1"/>
</dbReference>
<dbReference type="SUPFAM" id="SSF55031">
    <property type="entry name" value="Bacterial exopeptidase dimerisation domain"/>
    <property type="match status" value="1"/>
</dbReference>
<dbReference type="Pfam" id="PF01546">
    <property type="entry name" value="Peptidase_M20"/>
    <property type="match status" value="1"/>
</dbReference>
<name>A0ABS7G3I6_9ACTN</name>
<sequence length="438" mass="47531">MNVGQQPTAEDEVVRICQELIRIDTSNPGDNSGPGERAAAEYVAEQLAEVGLEPQIFESHEKRASLVVRLEGEDSGRDALLLHGHLDVVPARAEDWTRDPFGGEIADGCVWGRGAVDMKDMDAMMIAVVRQRMREGRRPPRDVVLAFLADEEAGGSWGAQWLVKEHPELFEGCTEAVGEVGGFSLTVPGDKRMYLIETAEKGIAWMNLTAKGTAGHGSMVHPDNAVTAIAEAVGRLGRHEFPVRLTGTVRAFLERACLAYGVEFDPEDPEKCLEEMGPLARMIGATLRHTLNPTRLDAGYKTNVIPQTAGAQVDGRYLPGYEAEFFATVDELLGPDVQRDFVYNDMALETGYDGALVAAMEASLTAADPGALPVPYCLSGGTDAKHFAKLGMRCFGFAPLRLPPELDFSGMFHGVDERVPVDGLRFGARVLDDFLGRS</sequence>
<comment type="cofactor">
    <cofactor evidence="1">
        <name>Zn(2+)</name>
        <dbReference type="ChEBI" id="CHEBI:29105"/>
    </cofactor>
</comment>
<proteinExistence type="inferred from homology"/>
<dbReference type="PANTHER" id="PTHR43808:SF8">
    <property type="entry name" value="PEPTIDASE M20 DIMERISATION DOMAIN-CONTAINING PROTEIN"/>
    <property type="match status" value="1"/>
</dbReference>
<comment type="caution">
    <text evidence="7">The sequence shown here is derived from an EMBL/GenBank/DDBJ whole genome shotgun (WGS) entry which is preliminary data.</text>
</comment>
<reference evidence="7 8" key="1">
    <citation type="submission" date="2021-07" db="EMBL/GenBank/DDBJ databases">
        <title>Actinomadura sp. PM05-2 isolated from lichen.</title>
        <authorList>
            <person name="Somphong A."/>
            <person name="Phongsopitanun W."/>
            <person name="Tanasupawat S."/>
            <person name="Peongsungnone V."/>
        </authorList>
    </citation>
    <scope>NUCLEOTIDE SEQUENCE [LARGE SCALE GENOMIC DNA]</scope>
    <source>
        <strain evidence="7 8">PM05-2</strain>
    </source>
</reference>
<evidence type="ECO:0000256" key="5">
    <source>
        <dbReference type="ARBA" id="ARBA00022833"/>
    </source>
</evidence>
<dbReference type="PIRSF" id="PIRSF036696">
    <property type="entry name" value="ACY-1"/>
    <property type="match status" value="1"/>
</dbReference>
<accession>A0ABS7G3I6</accession>
<evidence type="ECO:0000256" key="3">
    <source>
        <dbReference type="ARBA" id="ARBA00022723"/>
    </source>
</evidence>
<dbReference type="InterPro" id="IPR036264">
    <property type="entry name" value="Bact_exopeptidase_dim_dom"/>
</dbReference>
<feature type="domain" description="Peptidase M20 dimerisation" evidence="6">
    <location>
        <begin position="198"/>
        <end position="324"/>
    </location>
</feature>
<dbReference type="Gene3D" id="3.30.70.360">
    <property type="match status" value="1"/>
</dbReference>
<dbReference type="SUPFAM" id="SSF53187">
    <property type="entry name" value="Zn-dependent exopeptidases"/>
    <property type="match status" value="1"/>
</dbReference>
<dbReference type="Gene3D" id="3.40.630.10">
    <property type="entry name" value="Zn peptidases"/>
    <property type="match status" value="1"/>
</dbReference>
<evidence type="ECO:0000313" key="7">
    <source>
        <dbReference type="EMBL" id="MBW8487280.1"/>
    </source>
</evidence>
<dbReference type="InterPro" id="IPR002933">
    <property type="entry name" value="Peptidase_M20"/>
</dbReference>
<dbReference type="InterPro" id="IPR001261">
    <property type="entry name" value="ArgE/DapE_CS"/>
</dbReference>
<evidence type="ECO:0000313" key="8">
    <source>
        <dbReference type="Proteomes" id="UP000774570"/>
    </source>
</evidence>
<evidence type="ECO:0000256" key="4">
    <source>
        <dbReference type="ARBA" id="ARBA00022801"/>
    </source>
</evidence>
<evidence type="ECO:0000256" key="2">
    <source>
        <dbReference type="ARBA" id="ARBA00006247"/>
    </source>
</evidence>
<dbReference type="InterPro" id="IPR050072">
    <property type="entry name" value="Peptidase_M20A"/>
</dbReference>
<keyword evidence="3" id="KW-0479">Metal-binding</keyword>
<gene>
    <name evidence="7" type="ORF">K1Y72_33340</name>
</gene>
<protein>
    <submittedName>
        <fullName evidence="7">M20/M25/M40 family metallo-hydrolase</fullName>
    </submittedName>
</protein>
<dbReference type="Proteomes" id="UP000774570">
    <property type="component" value="Unassembled WGS sequence"/>
</dbReference>
<dbReference type="PANTHER" id="PTHR43808">
    <property type="entry name" value="ACETYLORNITHINE DEACETYLASE"/>
    <property type="match status" value="1"/>
</dbReference>